<dbReference type="GO" id="GO:0046872">
    <property type="term" value="F:metal ion binding"/>
    <property type="evidence" value="ECO:0007669"/>
    <property type="project" value="UniProtKB-KW"/>
</dbReference>
<feature type="compositionally biased region" description="Low complexity" evidence="2">
    <location>
        <begin position="31"/>
        <end position="66"/>
    </location>
</feature>
<protein>
    <submittedName>
        <fullName evidence="4">Adventurous gliding motility protein AgmX</fullName>
    </submittedName>
</protein>
<evidence type="ECO:0000256" key="2">
    <source>
        <dbReference type="SAM" id="MobiDB-lite"/>
    </source>
</evidence>
<evidence type="ECO:0000313" key="5">
    <source>
        <dbReference type="Proteomes" id="UP000054686"/>
    </source>
</evidence>
<evidence type="ECO:0000256" key="1">
    <source>
        <dbReference type="ARBA" id="ARBA00022723"/>
    </source>
</evidence>
<feature type="compositionally biased region" description="Polar residues" evidence="2">
    <location>
        <begin position="20"/>
        <end position="29"/>
    </location>
</feature>
<proteinExistence type="predicted"/>
<dbReference type="RefSeq" id="WP_060567386.1">
    <property type="nucleotide sequence ID" value="NZ_CP040006.1"/>
</dbReference>
<keyword evidence="1" id="KW-0479">Metal-binding</keyword>
<sequence>MSNPYNPNQQSAGGNGQYPAGQQYTQQMPTAGGYQQQGYPQQQGYAQQPQQGYYQQGQFPGAPYGGAPEKKSKTGLIIGIIAAVVVVILVAGVAIWALTKDDSSTDKASASPSAPTSAAPTSAPSAEPSPSAPMTPAPAPTQSTPPVNTKPSPAPTQGTGSSGSVSSDEEYGVKSECKSALSQTVQQGKLENWTVERDGVDSSGRPQYLSKGQFNGTLLTGKSGTFDFTCTVVYHQENGLYEAWASIDAY</sequence>
<dbReference type="InterPro" id="IPR033138">
    <property type="entry name" value="Cu_oxidase_CS"/>
</dbReference>
<evidence type="ECO:0000313" key="4">
    <source>
        <dbReference type="EMBL" id="KSW10516.1"/>
    </source>
</evidence>
<evidence type="ECO:0000256" key="3">
    <source>
        <dbReference type="SAM" id="Phobius"/>
    </source>
</evidence>
<keyword evidence="3" id="KW-0472">Membrane</keyword>
<feature type="region of interest" description="Disordered" evidence="2">
    <location>
        <begin position="1"/>
        <end position="66"/>
    </location>
</feature>
<name>A0A0V8RR81_9ACTO</name>
<feature type="transmembrane region" description="Helical" evidence="3">
    <location>
        <begin position="76"/>
        <end position="98"/>
    </location>
</feature>
<reference evidence="4 5" key="1">
    <citation type="submission" date="2015-10" db="EMBL/GenBank/DDBJ databases">
        <title>Draft Genome of Actinomyces odontolyticus subsp. actinosynbacter strain XH001.</title>
        <authorList>
            <person name="Mclean J.S."/>
            <person name="He X."/>
        </authorList>
    </citation>
    <scope>NUCLEOTIDE SEQUENCE [LARGE SCALE GENOMIC DNA]</scope>
    <source>
        <strain evidence="4 5">XH001</strain>
    </source>
</reference>
<gene>
    <name evidence="4" type="ORF">APY09_08395</name>
</gene>
<feature type="region of interest" description="Disordered" evidence="2">
    <location>
        <begin position="101"/>
        <end position="173"/>
    </location>
</feature>
<comment type="caution">
    <text evidence="4">The sequence shown here is derived from an EMBL/GenBank/DDBJ whole genome shotgun (WGS) entry which is preliminary data.</text>
</comment>
<dbReference type="EMBL" id="LLVT01000003">
    <property type="protein sequence ID" value="KSW10516.1"/>
    <property type="molecule type" value="Genomic_DNA"/>
</dbReference>
<dbReference type="AlphaFoldDB" id="A0A0V8RR81"/>
<feature type="compositionally biased region" description="Polar residues" evidence="2">
    <location>
        <begin position="147"/>
        <end position="157"/>
    </location>
</feature>
<feature type="compositionally biased region" description="Low complexity" evidence="2">
    <location>
        <begin position="106"/>
        <end position="129"/>
    </location>
</feature>
<keyword evidence="3" id="KW-1133">Transmembrane helix</keyword>
<dbReference type="PROSITE" id="PS00079">
    <property type="entry name" value="MULTICOPPER_OXIDASE1"/>
    <property type="match status" value="1"/>
</dbReference>
<feature type="compositionally biased region" description="Pro residues" evidence="2">
    <location>
        <begin position="130"/>
        <end position="139"/>
    </location>
</feature>
<organism evidence="4 5">
    <name type="scientific">Schaalia odontolytica</name>
    <dbReference type="NCBI Taxonomy" id="1660"/>
    <lineage>
        <taxon>Bacteria</taxon>
        <taxon>Bacillati</taxon>
        <taxon>Actinomycetota</taxon>
        <taxon>Actinomycetes</taxon>
        <taxon>Actinomycetales</taxon>
        <taxon>Actinomycetaceae</taxon>
        <taxon>Schaalia</taxon>
    </lineage>
</organism>
<accession>A0A0V8RR81</accession>
<dbReference type="Proteomes" id="UP000054686">
    <property type="component" value="Unassembled WGS sequence"/>
</dbReference>
<feature type="compositionally biased region" description="Polar residues" evidence="2">
    <location>
        <begin position="1"/>
        <end position="12"/>
    </location>
</feature>
<keyword evidence="3" id="KW-0812">Transmembrane</keyword>
<dbReference type="OrthoDB" id="3268929at2"/>